<organism evidence="3 4">
    <name type="scientific">Raphidocelis subcapitata</name>
    <dbReference type="NCBI Taxonomy" id="307507"/>
    <lineage>
        <taxon>Eukaryota</taxon>
        <taxon>Viridiplantae</taxon>
        <taxon>Chlorophyta</taxon>
        <taxon>core chlorophytes</taxon>
        <taxon>Chlorophyceae</taxon>
        <taxon>CS clade</taxon>
        <taxon>Sphaeropleales</taxon>
        <taxon>Selenastraceae</taxon>
        <taxon>Raphidocelis</taxon>
    </lineage>
</organism>
<comment type="caution">
    <text evidence="3">The sequence shown here is derived from an EMBL/GenBank/DDBJ whole genome shotgun (WGS) entry which is preliminary data.</text>
</comment>
<accession>A0A2V0PMU3</accession>
<dbReference type="Pfam" id="PF07802">
    <property type="entry name" value="GCK"/>
    <property type="match status" value="1"/>
</dbReference>
<dbReference type="Proteomes" id="UP000247498">
    <property type="component" value="Unassembled WGS sequence"/>
</dbReference>
<evidence type="ECO:0000313" key="4">
    <source>
        <dbReference type="Proteomes" id="UP000247498"/>
    </source>
</evidence>
<feature type="compositionally biased region" description="Gly residues" evidence="1">
    <location>
        <begin position="124"/>
        <end position="172"/>
    </location>
</feature>
<keyword evidence="4" id="KW-1185">Reference proteome</keyword>
<dbReference type="EMBL" id="BDRX01000223">
    <property type="protein sequence ID" value="GBG00423.1"/>
    <property type="molecule type" value="Genomic_DNA"/>
</dbReference>
<dbReference type="AlphaFoldDB" id="A0A2V0PMU3"/>
<protein>
    <recommendedName>
        <fullName evidence="2">GCK domain-containing protein</fullName>
    </recommendedName>
</protein>
<gene>
    <name evidence="3" type="ORF">Rsub_13166</name>
</gene>
<sequence>MSSEGAPSTSGAAAPPAQAQAAAAAAAAAAGGGQPQKPDPDEDDPSNCPICAYIESGPCSGEHVGWRECKSAAKQEDPGGDWVERCTGEFKALLACMLRHRDYHEPLFDALQMDVEGTQQKMGAEGGGGGGGSGSGSGGSSGSGSGSGGGESGESGSGSGSGGGGSSGGKGP</sequence>
<reference evidence="3 4" key="1">
    <citation type="journal article" date="2018" name="Sci. Rep.">
        <title>Raphidocelis subcapitata (=Pseudokirchneriella subcapitata) provides an insight into genome evolution and environmental adaptations in the Sphaeropleales.</title>
        <authorList>
            <person name="Suzuki S."/>
            <person name="Yamaguchi H."/>
            <person name="Nakajima N."/>
            <person name="Kawachi M."/>
        </authorList>
    </citation>
    <scope>NUCLEOTIDE SEQUENCE [LARGE SCALE GENOMIC DNA]</scope>
    <source>
        <strain evidence="3 4">NIES-35</strain>
    </source>
</reference>
<feature type="region of interest" description="Disordered" evidence="1">
    <location>
        <begin position="115"/>
        <end position="172"/>
    </location>
</feature>
<dbReference type="PANTHER" id="PTHR34357">
    <property type="entry name" value="F7A19.14 PROTEIN-RELATED"/>
    <property type="match status" value="1"/>
</dbReference>
<evidence type="ECO:0000313" key="3">
    <source>
        <dbReference type="EMBL" id="GBG00423.1"/>
    </source>
</evidence>
<evidence type="ECO:0000259" key="2">
    <source>
        <dbReference type="SMART" id="SM01227"/>
    </source>
</evidence>
<dbReference type="InParanoid" id="A0A2V0PMU3"/>
<feature type="compositionally biased region" description="Low complexity" evidence="1">
    <location>
        <begin position="11"/>
        <end position="29"/>
    </location>
</feature>
<feature type="compositionally biased region" description="Polar residues" evidence="1">
    <location>
        <begin position="1"/>
        <end position="10"/>
    </location>
</feature>
<dbReference type="PANTHER" id="PTHR34357:SF2">
    <property type="entry name" value="F26F24.3-RELATED"/>
    <property type="match status" value="1"/>
</dbReference>
<dbReference type="SMART" id="SM01227">
    <property type="entry name" value="GCK"/>
    <property type="match status" value="1"/>
</dbReference>
<feature type="region of interest" description="Disordered" evidence="1">
    <location>
        <begin position="1"/>
        <end position="49"/>
    </location>
</feature>
<dbReference type="Gene3D" id="1.10.287.2900">
    <property type="match status" value="1"/>
</dbReference>
<name>A0A2V0PMU3_9CHLO</name>
<dbReference type="InterPro" id="IPR012891">
    <property type="entry name" value="GCK_dom"/>
</dbReference>
<dbReference type="STRING" id="307507.A0A2V0PMU3"/>
<evidence type="ECO:0000256" key="1">
    <source>
        <dbReference type="SAM" id="MobiDB-lite"/>
    </source>
</evidence>
<dbReference type="OrthoDB" id="539650at2759"/>
<feature type="domain" description="GCK" evidence="2">
    <location>
        <begin position="46"/>
        <end position="122"/>
    </location>
</feature>
<proteinExistence type="predicted"/>